<evidence type="ECO:0000256" key="2">
    <source>
        <dbReference type="ARBA" id="ARBA00022723"/>
    </source>
</evidence>
<comment type="cofactor">
    <cofactor evidence="6">
        <name>Zn(2+)</name>
        <dbReference type="ChEBI" id="CHEBI:29105"/>
    </cofactor>
    <text evidence="6">Binds 1 zinc ion per subunit.</text>
</comment>
<dbReference type="SMART" id="SM00235">
    <property type="entry name" value="ZnMc"/>
    <property type="match status" value="1"/>
</dbReference>
<evidence type="ECO:0000259" key="7">
    <source>
        <dbReference type="SMART" id="SM00235"/>
    </source>
</evidence>
<feature type="domain" description="Peptidase metallopeptidase" evidence="7">
    <location>
        <begin position="56"/>
        <end position="217"/>
    </location>
</feature>
<dbReference type="Pfam" id="PF01400">
    <property type="entry name" value="Astacin"/>
    <property type="match status" value="1"/>
</dbReference>
<dbReference type="InterPro" id="IPR001506">
    <property type="entry name" value="Peptidase_M12A"/>
</dbReference>
<dbReference type="EC" id="3.4.24.-" evidence="6"/>
<keyword evidence="1 6" id="KW-0645">Protease</keyword>
<dbReference type="Gene3D" id="3.40.390.10">
    <property type="entry name" value="Collagenase (Catalytic Domain)"/>
    <property type="match status" value="1"/>
</dbReference>
<dbReference type="GO" id="GO:0006508">
    <property type="term" value="P:proteolysis"/>
    <property type="evidence" value="ECO:0007669"/>
    <property type="project" value="UniProtKB-KW"/>
</dbReference>
<feature type="signal peptide" evidence="6">
    <location>
        <begin position="1"/>
        <end position="23"/>
    </location>
</feature>
<evidence type="ECO:0000256" key="3">
    <source>
        <dbReference type="ARBA" id="ARBA00022801"/>
    </source>
</evidence>
<evidence type="ECO:0000313" key="8">
    <source>
        <dbReference type="EMBL" id="KAF2821550.1"/>
    </source>
</evidence>
<dbReference type="GO" id="GO:0004222">
    <property type="term" value="F:metalloendopeptidase activity"/>
    <property type="evidence" value="ECO:0007669"/>
    <property type="project" value="UniProtKB-UniRule"/>
</dbReference>
<dbReference type="GO" id="GO:0008270">
    <property type="term" value="F:zinc ion binding"/>
    <property type="evidence" value="ECO:0007669"/>
    <property type="project" value="InterPro"/>
</dbReference>
<sequence length="333" mass="36888">MRLLFFYPLLLAACLILQTSVLAERFCGTTTDGFLYDPETLDPLQIGNANMLKSFMRKAWPVVESAMGSIQPIKYCFANKEASDTLKCDIGNAMTDWSKALGPPRPAEAEPVGHSVFFKQARLPFEDGKSVISYCFDDGTDKGGTPSAAIGYISSGSPGRNRMILPEAPGREKVAHEIAHVLGMIHEQCRDDRDEYVEYLCKNVAGYDAAFGRAVASDDPEAGEKLCYDKQFAERHGFDGSQFTKNHDFWDQFGMFDYGTFDLGSIMLYPSNAFFTSKCWSSNMDACPMVGIDKLNGKVTGTSWIHGNAQPSAGDIAFVKKWYPYRDLVRAVP</sequence>
<gene>
    <name evidence="8" type="ORF">CC86DRAFT_386491</name>
</gene>
<keyword evidence="6" id="KW-0732">Signal</keyword>
<dbReference type="PANTHER" id="PTHR10127">
    <property type="entry name" value="DISCOIDIN, CUB, EGF, LAMININ , AND ZINC METALLOPROTEASE DOMAIN CONTAINING"/>
    <property type="match status" value="1"/>
</dbReference>
<dbReference type="EMBL" id="MU006237">
    <property type="protein sequence ID" value="KAF2821550.1"/>
    <property type="molecule type" value="Genomic_DNA"/>
</dbReference>
<keyword evidence="2 6" id="KW-0479">Metal-binding</keyword>
<keyword evidence="5 6" id="KW-0482">Metalloprotease</keyword>
<evidence type="ECO:0000256" key="5">
    <source>
        <dbReference type="ARBA" id="ARBA00023049"/>
    </source>
</evidence>
<dbReference type="OrthoDB" id="291007at2759"/>
<evidence type="ECO:0000313" key="9">
    <source>
        <dbReference type="Proteomes" id="UP000799424"/>
    </source>
</evidence>
<evidence type="ECO:0000256" key="4">
    <source>
        <dbReference type="ARBA" id="ARBA00022833"/>
    </source>
</evidence>
<dbReference type="Proteomes" id="UP000799424">
    <property type="component" value="Unassembled WGS sequence"/>
</dbReference>
<feature type="chain" id="PRO_5033091907" description="Metalloendopeptidase" evidence="6">
    <location>
        <begin position="24"/>
        <end position="333"/>
    </location>
</feature>
<dbReference type="InterPro" id="IPR006026">
    <property type="entry name" value="Peptidase_Metallo"/>
</dbReference>
<evidence type="ECO:0000256" key="6">
    <source>
        <dbReference type="RuleBase" id="RU361183"/>
    </source>
</evidence>
<dbReference type="PANTHER" id="PTHR10127:SF780">
    <property type="entry name" value="METALLOENDOPEPTIDASE"/>
    <property type="match status" value="1"/>
</dbReference>
<dbReference type="SUPFAM" id="SSF55486">
    <property type="entry name" value="Metalloproteases ('zincins'), catalytic domain"/>
    <property type="match status" value="1"/>
</dbReference>
<proteinExistence type="predicted"/>
<evidence type="ECO:0000256" key="1">
    <source>
        <dbReference type="ARBA" id="ARBA00022670"/>
    </source>
</evidence>
<keyword evidence="4 6" id="KW-0862">Zinc</keyword>
<dbReference type="AlphaFoldDB" id="A0A6A6ZKG5"/>
<dbReference type="PRINTS" id="PR00480">
    <property type="entry name" value="ASTACIN"/>
</dbReference>
<protein>
    <recommendedName>
        <fullName evidence="6">Metalloendopeptidase</fullName>
        <ecNumber evidence="6">3.4.24.-</ecNumber>
    </recommendedName>
</protein>
<organism evidence="8 9">
    <name type="scientific">Ophiobolus disseminans</name>
    <dbReference type="NCBI Taxonomy" id="1469910"/>
    <lineage>
        <taxon>Eukaryota</taxon>
        <taxon>Fungi</taxon>
        <taxon>Dikarya</taxon>
        <taxon>Ascomycota</taxon>
        <taxon>Pezizomycotina</taxon>
        <taxon>Dothideomycetes</taxon>
        <taxon>Pleosporomycetidae</taxon>
        <taxon>Pleosporales</taxon>
        <taxon>Pleosporineae</taxon>
        <taxon>Phaeosphaeriaceae</taxon>
        <taxon>Ophiobolus</taxon>
    </lineage>
</organism>
<keyword evidence="3 6" id="KW-0378">Hydrolase</keyword>
<accession>A0A6A6ZKG5</accession>
<name>A0A6A6ZKG5_9PLEO</name>
<dbReference type="InterPro" id="IPR024079">
    <property type="entry name" value="MetalloPept_cat_dom_sf"/>
</dbReference>
<keyword evidence="9" id="KW-1185">Reference proteome</keyword>
<reference evidence="8" key="1">
    <citation type="journal article" date="2020" name="Stud. Mycol.">
        <title>101 Dothideomycetes genomes: a test case for predicting lifestyles and emergence of pathogens.</title>
        <authorList>
            <person name="Haridas S."/>
            <person name="Albert R."/>
            <person name="Binder M."/>
            <person name="Bloem J."/>
            <person name="Labutti K."/>
            <person name="Salamov A."/>
            <person name="Andreopoulos B."/>
            <person name="Baker S."/>
            <person name="Barry K."/>
            <person name="Bills G."/>
            <person name="Bluhm B."/>
            <person name="Cannon C."/>
            <person name="Castanera R."/>
            <person name="Culley D."/>
            <person name="Daum C."/>
            <person name="Ezra D."/>
            <person name="Gonzalez J."/>
            <person name="Henrissat B."/>
            <person name="Kuo A."/>
            <person name="Liang C."/>
            <person name="Lipzen A."/>
            <person name="Lutzoni F."/>
            <person name="Magnuson J."/>
            <person name="Mondo S."/>
            <person name="Nolan M."/>
            <person name="Ohm R."/>
            <person name="Pangilinan J."/>
            <person name="Park H.-J."/>
            <person name="Ramirez L."/>
            <person name="Alfaro M."/>
            <person name="Sun H."/>
            <person name="Tritt A."/>
            <person name="Yoshinaga Y."/>
            <person name="Zwiers L.-H."/>
            <person name="Turgeon B."/>
            <person name="Goodwin S."/>
            <person name="Spatafora J."/>
            <person name="Crous P."/>
            <person name="Grigoriev I."/>
        </authorList>
    </citation>
    <scope>NUCLEOTIDE SEQUENCE</scope>
    <source>
        <strain evidence="8">CBS 113818</strain>
    </source>
</reference>